<sequence>MTRTERFKAGSISSSSVLLRGSVWESVQRQFELHVPVKPPLSYQRCSRRYGLRSISFVD</sequence>
<evidence type="ECO:0000313" key="1">
    <source>
        <dbReference type="EMBL" id="KAF4029319.1"/>
    </source>
</evidence>
<comment type="caution">
    <text evidence="1">The sequence shown here is derived from an EMBL/GenBank/DDBJ whole genome shotgun (WGS) entry which is preliminary data.</text>
</comment>
<evidence type="ECO:0000313" key="3">
    <source>
        <dbReference type="Proteomes" id="UP000602510"/>
    </source>
</evidence>
<dbReference type="Proteomes" id="UP000602510">
    <property type="component" value="Unassembled WGS sequence"/>
</dbReference>
<organism evidence="1 3">
    <name type="scientific">Phytophthora infestans</name>
    <name type="common">Potato late blight agent</name>
    <name type="synonym">Botrytis infestans</name>
    <dbReference type="NCBI Taxonomy" id="4787"/>
    <lineage>
        <taxon>Eukaryota</taxon>
        <taxon>Sar</taxon>
        <taxon>Stramenopiles</taxon>
        <taxon>Oomycota</taxon>
        <taxon>Peronosporomycetes</taxon>
        <taxon>Peronosporales</taxon>
        <taxon>Peronosporaceae</taxon>
        <taxon>Phytophthora</taxon>
    </lineage>
</organism>
<gene>
    <name evidence="2" type="ORF">GN244_ATG15017</name>
    <name evidence="1" type="ORF">GN244_ATG18951</name>
</gene>
<reference evidence="1" key="1">
    <citation type="submission" date="2020-04" db="EMBL/GenBank/DDBJ databases">
        <title>Hybrid Assembly of Korean Phytophthora infestans isolates.</title>
        <authorList>
            <person name="Prokchorchik M."/>
            <person name="Lee Y."/>
            <person name="Seo J."/>
            <person name="Cho J.-H."/>
            <person name="Park Y.-E."/>
            <person name="Jang D.-C."/>
            <person name="Im J.-S."/>
            <person name="Choi J.-G."/>
            <person name="Park H.-J."/>
            <person name="Lee G.-B."/>
            <person name="Lee Y.-G."/>
            <person name="Hong S.-Y."/>
            <person name="Cho K."/>
            <person name="Sohn K.H."/>
        </authorList>
    </citation>
    <scope>NUCLEOTIDE SEQUENCE</scope>
    <source>
        <strain evidence="1">KR_1_A1</strain>
    </source>
</reference>
<proteinExistence type="predicted"/>
<dbReference type="AlphaFoldDB" id="A0A833SEW9"/>
<keyword evidence="3" id="KW-1185">Reference proteome</keyword>
<dbReference type="EMBL" id="WSZM01000435">
    <property type="protein sequence ID" value="KAF4033130.1"/>
    <property type="molecule type" value="Genomic_DNA"/>
</dbReference>
<protein>
    <submittedName>
        <fullName evidence="1">Uncharacterized protein</fullName>
    </submittedName>
</protein>
<name>A0A833SEW9_PHYIN</name>
<evidence type="ECO:0000313" key="2">
    <source>
        <dbReference type="EMBL" id="KAF4033130.1"/>
    </source>
</evidence>
<accession>A0A833SEW9</accession>
<dbReference type="EMBL" id="WSZM01000838">
    <property type="protein sequence ID" value="KAF4029319.1"/>
    <property type="molecule type" value="Genomic_DNA"/>
</dbReference>